<keyword evidence="2" id="KW-0963">Cytoplasm</keyword>
<dbReference type="Proteomes" id="UP001634394">
    <property type="component" value="Unassembled WGS sequence"/>
</dbReference>
<dbReference type="PANTHER" id="PTHR45774">
    <property type="entry name" value="BTB/POZ DOMAIN-CONTAINING"/>
    <property type="match status" value="1"/>
</dbReference>
<dbReference type="Pfam" id="PF07707">
    <property type="entry name" value="BACK"/>
    <property type="match status" value="1"/>
</dbReference>
<dbReference type="SUPFAM" id="SSF54695">
    <property type="entry name" value="POZ domain"/>
    <property type="match status" value="1"/>
</dbReference>
<feature type="domain" description="BTB" evidence="3">
    <location>
        <begin position="47"/>
        <end position="106"/>
    </location>
</feature>
<comment type="subcellular location">
    <subcellularLocation>
        <location evidence="1">Cytoplasm</location>
    </subcellularLocation>
</comment>
<dbReference type="SMART" id="SM00875">
    <property type="entry name" value="BACK"/>
    <property type="match status" value="1"/>
</dbReference>
<dbReference type="SMART" id="SM00225">
    <property type="entry name" value="BTB"/>
    <property type="match status" value="1"/>
</dbReference>
<sequence length="459" mass="52162">MRTTITLDSFKRLISDMEELKSVHADWQADGGVLGSNRYMLDNQVDCDVTFCVGKQKQIISAHKYVLVSRSSVFYAFLRGPLQETGPIDVPDIEPDVFQQLLRYMYYEAFEPNGDSILVIALKYAATKYAVHLLVRACVKWLDDLITVENVCSIFQQAQALDETDLSSKCLDFITENGRLVLQQLSFENLSSYCVELIIKQNELCAKEEEVYEAVKGWAQSECARRNSAPCADNMRKVLGGLHNHIRYVQMDRKYFADRVMVDDILTTEEKLHLSRSFLGSDSLDTTCFIKTARKPLFQQKRRVLRFPSLAFPCPTAPNQHAIEFKCSRRVLLTGIVIYGATFSHRNPRRTSASLSFISNVSVKLLDDSKCTIVSMEGCRFIKEEKFQEILFDEPICLKPTWYAVILHIESPGNTYAGNKGEKLINIDDEVFIEFRDCPLSRSPTSVSMGQIPGLLLCI</sequence>
<protein>
    <recommendedName>
        <fullName evidence="3">BTB domain-containing protein</fullName>
    </recommendedName>
</protein>
<evidence type="ECO:0000259" key="3">
    <source>
        <dbReference type="PROSITE" id="PS50097"/>
    </source>
</evidence>
<dbReference type="Gene3D" id="3.30.710.10">
    <property type="entry name" value="Potassium Channel Kv1.1, Chain A"/>
    <property type="match status" value="1"/>
</dbReference>
<accession>A0ABD3VB74</accession>
<name>A0ABD3VB74_SINWO</name>
<dbReference type="PROSITE" id="PS50097">
    <property type="entry name" value="BTB"/>
    <property type="match status" value="1"/>
</dbReference>
<dbReference type="Gene3D" id="1.25.40.420">
    <property type="match status" value="1"/>
</dbReference>
<dbReference type="InterPro" id="IPR012983">
    <property type="entry name" value="PHR"/>
</dbReference>
<evidence type="ECO:0000313" key="4">
    <source>
        <dbReference type="EMBL" id="KAL3858845.1"/>
    </source>
</evidence>
<evidence type="ECO:0000313" key="5">
    <source>
        <dbReference type="Proteomes" id="UP001634394"/>
    </source>
</evidence>
<dbReference type="AlphaFoldDB" id="A0ABD3VB74"/>
<dbReference type="EMBL" id="JBJQND010000012">
    <property type="protein sequence ID" value="KAL3858845.1"/>
    <property type="molecule type" value="Genomic_DNA"/>
</dbReference>
<dbReference type="InterPro" id="IPR011333">
    <property type="entry name" value="SKP1/BTB/POZ_sf"/>
</dbReference>
<comment type="caution">
    <text evidence="4">The sequence shown here is derived from an EMBL/GenBank/DDBJ whole genome shotgun (WGS) entry which is preliminary data.</text>
</comment>
<evidence type="ECO:0000256" key="1">
    <source>
        <dbReference type="ARBA" id="ARBA00004496"/>
    </source>
</evidence>
<gene>
    <name evidence="4" type="ORF">ACJMK2_009096</name>
</gene>
<keyword evidence="5" id="KW-1185">Reference proteome</keyword>
<dbReference type="Pfam" id="PF08005">
    <property type="entry name" value="PHR"/>
    <property type="match status" value="1"/>
</dbReference>
<organism evidence="4 5">
    <name type="scientific">Sinanodonta woodiana</name>
    <name type="common">Chinese pond mussel</name>
    <name type="synonym">Anodonta woodiana</name>
    <dbReference type="NCBI Taxonomy" id="1069815"/>
    <lineage>
        <taxon>Eukaryota</taxon>
        <taxon>Metazoa</taxon>
        <taxon>Spiralia</taxon>
        <taxon>Lophotrochozoa</taxon>
        <taxon>Mollusca</taxon>
        <taxon>Bivalvia</taxon>
        <taxon>Autobranchia</taxon>
        <taxon>Heteroconchia</taxon>
        <taxon>Palaeoheterodonta</taxon>
        <taxon>Unionida</taxon>
        <taxon>Unionoidea</taxon>
        <taxon>Unionidae</taxon>
        <taxon>Unioninae</taxon>
        <taxon>Sinanodonta</taxon>
    </lineage>
</organism>
<dbReference type="InterPro" id="IPR000210">
    <property type="entry name" value="BTB/POZ_dom"/>
</dbReference>
<dbReference type="Pfam" id="PF00651">
    <property type="entry name" value="BTB"/>
    <property type="match status" value="1"/>
</dbReference>
<dbReference type="GO" id="GO:0005737">
    <property type="term" value="C:cytoplasm"/>
    <property type="evidence" value="ECO:0007669"/>
    <property type="project" value="UniProtKB-SubCell"/>
</dbReference>
<dbReference type="Gene3D" id="2.60.120.820">
    <property type="entry name" value="PHR domain"/>
    <property type="match status" value="1"/>
</dbReference>
<reference evidence="4 5" key="1">
    <citation type="submission" date="2024-11" db="EMBL/GenBank/DDBJ databases">
        <title>Chromosome-level genome assembly of the freshwater bivalve Anodonta woodiana.</title>
        <authorList>
            <person name="Chen X."/>
        </authorList>
    </citation>
    <scope>NUCLEOTIDE SEQUENCE [LARGE SCALE GENOMIC DNA]</scope>
    <source>
        <strain evidence="4">MN2024</strain>
        <tissue evidence="4">Gills</tissue>
    </source>
</reference>
<evidence type="ECO:0000256" key="2">
    <source>
        <dbReference type="ARBA" id="ARBA00022490"/>
    </source>
</evidence>
<dbReference type="PANTHER" id="PTHR45774:SF4">
    <property type="entry name" value="AXUNDEAD, ISOFORM F"/>
    <property type="match status" value="1"/>
</dbReference>
<proteinExistence type="predicted"/>
<dbReference type="InterPro" id="IPR011705">
    <property type="entry name" value="BACK"/>
</dbReference>
<dbReference type="InterPro" id="IPR038648">
    <property type="entry name" value="PHR_sf"/>
</dbReference>